<sequence>MVRCTATTAVPVVCMIMGIPEGIDVVKGLQQLFEAVVYMTVIIGVLGVGVGWYHRRPVSRGAYQQGLRLQYNNPVLRRMRYLTHRIGVWLARISEPVAYPARRSVRAHPRPRGHPVAARGPERNNDNISVTAWADEAILAHARVHDPDIPPREVYLDSGAQIGLRWGVEIEGIGPEVSNTPAAESG</sequence>
<evidence type="ECO:0000256" key="1">
    <source>
        <dbReference type="SAM" id="MobiDB-lite"/>
    </source>
</evidence>
<name>A0AAD7MNY5_9AGAR</name>
<keyword evidence="2" id="KW-0812">Transmembrane</keyword>
<keyword evidence="2" id="KW-0472">Membrane</keyword>
<proteinExistence type="predicted"/>
<dbReference type="AlphaFoldDB" id="A0AAD7MNY5"/>
<protein>
    <submittedName>
        <fullName evidence="3">Uncharacterized protein</fullName>
    </submittedName>
</protein>
<evidence type="ECO:0000256" key="2">
    <source>
        <dbReference type="SAM" id="Phobius"/>
    </source>
</evidence>
<keyword evidence="2" id="KW-1133">Transmembrane helix</keyword>
<reference evidence="3" key="1">
    <citation type="submission" date="2023-03" db="EMBL/GenBank/DDBJ databases">
        <title>Massive genome expansion in bonnet fungi (Mycena s.s.) driven by repeated elements and novel gene families across ecological guilds.</title>
        <authorList>
            <consortium name="Lawrence Berkeley National Laboratory"/>
            <person name="Harder C.B."/>
            <person name="Miyauchi S."/>
            <person name="Viragh M."/>
            <person name="Kuo A."/>
            <person name="Thoen E."/>
            <person name="Andreopoulos B."/>
            <person name="Lu D."/>
            <person name="Skrede I."/>
            <person name="Drula E."/>
            <person name="Henrissat B."/>
            <person name="Morin E."/>
            <person name="Kohler A."/>
            <person name="Barry K."/>
            <person name="LaButti K."/>
            <person name="Morin E."/>
            <person name="Salamov A."/>
            <person name="Lipzen A."/>
            <person name="Mereny Z."/>
            <person name="Hegedus B."/>
            <person name="Baldrian P."/>
            <person name="Stursova M."/>
            <person name="Weitz H."/>
            <person name="Taylor A."/>
            <person name="Grigoriev I.V."/>
            <person name="Nagy L.G."/>
            <person name="Martin F."/>
            <person name="Kauserud H."/>
        </authorList>
    </citation>
    <scope>NUCLEOTIDE SEQUENCE</scope>
    <source>
        <strain evidence="3">CBHHK182m</strain>
    </source>
</reference>
<organism evidence="3 4">
    <name type="scientific">Mycena metata</name>
    <dbReference type="NCBI Taxonomy" id="1033252"/>
    <lineage>
        <taxon>Eukaryota</taxon>
        <taxon>Fungi</taxon>
        <taxon>Dikarya</taxon>
        <taxon>Basidiomycota</taxon>
        <taxon>Agaricomycotina</taxon>
        <taxon>Agaricomycetes</taxon>
        <taxon>Agaricomycetidae</taxon>
        <taxon>Agaricales</taxon>
        <taxon>Marasmiineae</taxon>
        <taxon>Mycenaceae</taxon>
        <taxon>Mycena</taxon>
    </lineage>
</organism>
<evidence type="ECO:0000313" key="4">
    <source>
        <dbReference type="Proteomes" id="UP001215598"/>
    </source>
</evidence>
<feature type="compositionally biased region" description="Basic residues" evidence="1">
    <location>
        <begin position="104"/>
        <end position="113"/>
    </location>
</feature>
<gene>
    <name evidence="3" type="ORF">B0H16DRAFT_1471836</name>
</gene>
<accession>A0AAD7MNY5</accession>
<comment type="caution">
    <text evidence="3">The sequence shown here is derived from an EMBL/GenBank/DDBJ whole genome shotgun (WGS) entry which is preliminary data.</text>
</comment>
<feature type="region of interest" description="Disordered" evidence="1">
    <location>
        <begin position="104"/>
        <end position="124"/>
    </location>
</feature>
<dbReference type="EMBL" id="JARKIB010000194">
    <property type="protein sequence ID" value="KAJ7725454.1"/>
    <property type="molecule type" value="Genomic_DNA"/>
</dbReference>
<dbReference type="Proteomes" id="UP001215598">
    <property type="component" value="Unassembled WGS sequence"/>
</dbReference>
<feature type="transmembrane region" description="Helical" evidence="2">
    <location>
        <begin position="35"/>
        <end position="53"/>
    </location>
</feature>
<evidence type="ECO:0000313" key="3">
    <source>
        <dbReference type="EMBL" id="KAJ7725454.1"/>
    </source>
</evidence>
<keyword evidence="4" id="KW-1185">Reference proteome</keyword>